<name>A0A6G1DGC1_9ORYZ</name>
<protein>
    <submittedName>
        <fullName evidence="2">Uncharacterized protein</fullName>
    </submittedName>
</protein>
<dbReference type="AlphaFoldDB" id="A0A6G1DGC1"/>
<accession>A0A6G1DGC1</accession>
<comment type="caution">
    <text evidence="2">The sequence shown here is derived from an EMBL/GenBank/DDBJ whole genome shotgun (WGS) entry which is preliminary data.</text>
</comment>
<evidence type="ECO:0000256" key="1">
    <source>
        <dbReference type="SAM" id="MobiDB-lite"/>
    </source>
</evidence>
<proteinExistence type="predicted"/>
<dbReference type="EMBL" id="SPHZ02000006">
    <property type="protein sequence ID" value="KAF0911466.1"/>
    <property type="molecule type" value="Genomic_DNA"/>
</dbReference>
<keyword evidence="3" id="KW-1185">Reference proteome</keyword>
<organism evidence="2 3">
    <name type="scientific">Oryza meyeriana var. granulata</name>
    <dbReference type="NCBI Taxonomy" id="110450"/>
    <lineage>
        <taxon>Eukaryota</taxon>
        <taxon>Viridiplantae</taxon>
        <taxon>Streptophyta</taxon>
        <taxon>Embryophyta</taxon>
        <taxon>Tracheophyta</taxon>
        <taxon>Spermatophyta</taxon>
        <taxon>Magnoliopsida</taxon>
        <taxon>Liliopsida</taxon>
        <taxon>Poales</taxon>
        <taxon>Poaceae</taxon>
        <taxon>BOP clade</taxon>
        <taxon>Oryzoideae</taxon>
        <taxon>Oryzeae</taxon>
        <taxon>Oryzinae</taxon>
        <taxon>Oryza</taxon>
        <taxon>Oryza meyeriana</taxon>
    </lineage>
</organism>
<feature type="region of interest" description="Disordered" evidence="1">
    <location>
        <begin position="1"/>
        <end position="42"/>
    </location>
</feature>
<evidence type="ECO:0000313" key="2">
    <source>
        <dbReference type="EMBL" id="KAF0911466.1"/>
    </source>
</evidence>
<reference evidence="2 3" key="1">
    <citation type="submission" date="2019-11" db="EMBL/GenBank/DDBJ databases">
        <title>Whole genome sequence of Oryza granulata.</title>
        <authorList>
            <person name="Li W."/>
        </authorList>
    </citation>
    <scope>NUCLEOTIDE SEQUENCE [LARGE SCALE GENOMIC DNA]</scope>
    <source>
        <strain evidence="3">cv. Menghai</strain>
        <tissue evidence="2">Leaf</tissue>
    </source>
</reference>
<evidence type="ECO:0000313" key="3">
    <source>
        <dbReference type="Proteomes" id="UP000479710"/>
    </source>
</evidence>
<gene>
    <name evidence="2" type="ORF">E2562_011118</name>
</gene>
<dbReference type="Proteomes" id="UP000479710">
    <property type="component" value="Unassembled WGS sequence"/>
</dbReference>
<sequence>MVFTELGRRRRGKSAGTKRGLQSNSGGRVARAEAARTGDGPTDVMHGVLLDARNPGEDRAALLVTVRCTGT</sequence>